<dbReference type="PROSITE" id="PS51515">
    <property type="entry name" value="BIN3_SAM"/>
    <property type="match status" value="1"/>
</dbReference>
<dbReference type="Proteomes" id="UP001443914">
    <property type="component" value="Unassembled WGS sequence"/>
</dbReference>
<keyword evidence="4 5" id="KW-0949">S-adenosyl-L-methionine</keyword>
<dbReference type="GO" id="GO:0017069">
    <property type="term" value="F:snRNA binding"/>
    <property type="evidence" value="ECO:0007669"/>
    <property type="project" value="TreeGrafter"/>
</dbReference>
<evidence type="ECO:0000256" key="4">
    <source>
        <dbReference type="ARBA" id="ARBA00022691"/>
    </source>
</evidence>
<dbReference type="GO" id="GO:0008173">
    <property type="term" value="F:RNA methyltransferase activity"/>
    <property type="evidence" value="ECO:0007669"/>
    <property type="project" value="UniProtKB-UniRule"/>
</dbReference>
<comment type="similarity">
    <text evidence="1 6">Belongs to the methyltransferase superfamily.</text>
</comment>
<accession>A0AAW1KAQ4</accession>
<feature type="region of interest" description="Disordered" evidence="7">
    <location>
        <begin position="1"/>
        <end position="20"/>
    </location>
</feature>
<evidence type="ECO:0000256" key="2">
    <source>
        <dbReference type="ARBA" id="ARBA00022603"/>
    </source>
</evidence>
<dbReference type="PANTHER" id="PTHR12315">
    <property type="entry name" value="BICOID-INTERACTING PROTEIN RELATED"/>
    <property type="match status" value="1"/>
</dbReference>
<dbReference type="InterPro" id="IPR039772">
    <property type="entry name" value="Bin3-like"/>
</dbReference>
<proteinExistence type="inferred from homology"/>
<dbReference type="GO" id="GO:0040031">
    <property type="term" value="P:snRNA modification"/>
    <property type="evidence" value="ECO:0007669"/>
    <property type="project" value="TreeGrafter"/>
</dbReference>
<feature type="domain" description="Bin3-type SAM" evidence="8">
    <location>
        <begin position="67"/>
        <end position="306"/>
    </location>
</feature>
<dbReference type="GO" id="GO:0032259">
    <property type="term" value="P:methylation"/>
    <property type="evidence" value="ECO:0007669"/>
    <property type="project" value="UniProtKB-KW"/>
</dbReference>
<evidence type="ECO:0000256" key="6">
    <source>
        <dbReference type="RuleBase" id="RU367087"/>
    </source>
</evidence>
<evidence type="ECO:0000256" key="5">
    <source>
        <dbReference type="PROSITE-ProRule" id="PRU00848"/>
    </source>
</evidence>
<keyword evidence="10" id="KW-1185">Reference proteome</keyword>
<dbReference type="PANTHER" id="PTHR12315:SF0">
    <property type="entry name" value="7SK SNRNA METHYLPHOSPHATE CAPPING ENZYME"/>
    <property type="match status" value="1"/>
</dbReference>
<evidence type="ECO:0000256" key="1">
    <source>
        <dbReference type="ARBA" id="ARBA00008361"/>
    </source>
</evidence>
<protein>
    <recommendedName>
        <fullName evidence="6">RNA methyltransferase</fullName>
        <ecNumber evidence="6">2.1.1.-</ecNumber>
    </recommendedName>
</protein>
<evidence type="ECO:0000313" key="9">
    <source>
        <dbReference type="EMBL" id="KAK9715369.1"/>
    </source>
</evidence>
<evidence type="ECO:0000256" key="7">
    <source>
        <dbReference type="SAM" id="MobiDB-lite"/>
    </source>
</evidence>
<keyword evidence="3 6" id="KW-0808">Transferase</keyword>
<name>A0AAW1KAQ4_SAPOF</name>
<keyword evidence="2 6" id="KW-0489">Methyltransferase</keyword>
<feature type="compositionally biased region" description="Basic and acidic residues" evidence="7">
    <location>
        <begin position="1"/>
        <end position="13"/>
    </location>
</feature>
<evidence type="ECO:0000256" key="3">
    <source>
        <dbReference type="ARBA" id="ARBA00022679"/>
    </source>
</evidence>
<dbReference type="SUPFAM" id="SSF53335">
    <property type="entry name" value="S-adenosyl-L-methionine-dependent methyltransferases"/>
    <property type="match status" value="1"/>
</dbReference>
<dbReference type="InterPro" id="IPR024160">
    <property type="entry name" value="BIN3_SAM-bd_dom"/>
</dbReference>
<evidence type="ECO:0000313" key="10">
    <source>
        <dbReference type="Proteomes" id="UP001443914"/>
    </source>
</evidence>
<dbReference type="EC" id="2.1.1.-" evidence="6"/>
<dbReference type="GO" id="GO:0008171">
    <property type="term" value="F:O-methyltransferase activity"/>
    <property type="evidence" value="ECO:0007669"/>
    <property type="project" value="UniProtKB-UniRule"/>
</dbReference>
<gene>
    <name evidence="9" type="ORF">RND81_06G160500</name>
</gene>
<dbReference type="AlphaFoldDB" id="A0AAW1KAQ4"/>
<reference evidence="9" key="1">
    <citation type="submission" date="2024-03" db="EMBL/GenBank/DDBJ databases">
        <title>WGS assembly of Saponaria officinalis var. Norfolk2.</title>
        <authorList>
            <person name="Jenkins J."/>
            <person name="Shu S."/>
            <person name="Grimwood J."/>
            <person name="Barry K."/>
            <person name="Goodstein D."/>
            <person name="Schmutz J."/>
            <person name="Leebens-Mack J."/>
            <person name="Osbourn A."/>
        </authorList>
    </citation>
    <scope>NUCLEOTIDE SEQUENCE [LARGE SCALE GENOMIC DNA]</scope>
    <source>
        <strain evidence="9">JIC</strain>
    </source>
</reference>
<evidence type="ECO:0000259" key="8">
    <source>
        <dbReference type="PROSITE" id="PS51515"/>
    </source>
</evidence>
<dbReference type="InterPro" id="IPR029063">
    <property type="entry name" value="SAM-dependent_MTases_sf"/>
</dbReference>
<dbReference type="Pfam" id="PF06325">
    <property type="entry name" value="PrmA"/>
    <property type="match status" value="1"/>
</dbReference>
<dbReference type="Gene3D" id="3.40.50.150">
    <property type="entry name" value="Vaccinia Virus protein VP39"/>
    <property type="match status" value="1"/>
</dbReference>
<organism evidence="9 10">
    <name type="scientific">Saponaria officinalis</name>
    <name type="common">Common soapwort</name>
    <name type="synonym">Lychnis saponaria</name>
    <dbReference type="NCBI Taxonomy" id="3572"/>
    <lineage>
        <taxon>Eukaryota</taxon>
        <taxon>Viridiplantae</taxon>
        <taxon>Streptophyta</taxon>
        <taxon>Embryophyta</taxon>
        <taxon>Tracheophyta</taxon>
        <taxon>Spermatophyta</taxon>
        <taxon>Magnoliopsida</taxon>
        <taxon>eudicotyledons</taxon>
        <taxon>Gunneridae</taxon>
        <taxon>Pentapetalae</taxon>
        <taxon>Caryophyllales</taxon>
        <taxon>Caryophyllaceae</taxon>
        <taxon>Caryophylleae</taxon>
        <taxon>Saponaria</taxon>
    </lineage>
</organism>
<dbReference type="Pfam" id="PF06859">
    <property type="entry name" value="Bin3"/>
    <property type="match status" value="1"/>
</dbReference>
<sequence>MSETPEKQEHEELANSAVKEVEEHEELANNAVKEVEVHKKKKFKEVAPYGNYRNYYGYRVGSDIEQDPRFKVLKKEWFEGKDCLDIGCNSGLITINIAKKFQCRTILGVDIDHVRVNDAWSNLRNFARSKKLESGRHLVRRSKIVIDSNGMGGTESCSTSVEQGLGDQFSAEPNLSDIVSFRCGNFVSHLCELPLIIYDTIICLSVTKWVHLNWGDSGLISLFTKIWKHLHPGGILVLEPQPWDSYYKNRLTTETTNANYHSIHIKPQDFQEILLDKVGFRTVEQATSRVSGATMGFDRPVLVFRK</sequence>
<dbReference type="EMBL" id="JBDFQZ010000006">
    <property type="protein sequence ID" value="KAK9715369.1"/>
    <property type="molecule type" value="Genomic_DNA"/>
</dbReference>
<comment type="caution">
    <text evidence="9">The sequence shown here is derived from an EMBL/GenBank/DDBJ whole genome shotgun (WGS) entry which is preliminary data.</text>
</comment>
<dbReference type="InterPro" id="IPR010675">
    <property type="entry name" value="Bin3_C"/>
</dbReference>